<proteinExistence type="predicted"/>
<feature type="chain" id="PRO_5016241254" description="DUF2946 domain-containing protein" evidence="1">
    <location>
        <begin position="34"/>
        <end position="128"/>
    </location>
</feature>
<dbReference type="EMBL" id="NESN01000002">
    <property type="protein sequence ID" value="PUE54110.1"/>
    <property type="molecule type" value="Genomic_DNA"/>
</dbReference>
<evidence type="ECO:0000256" key="1">
    <source>
        <dbReference type="SAM" id="SignalP"/>
    </source>
</evidence>
<feature type="signal peptide" evidence="1">
    <location>
        <begin position="1"/>
        <end position="33"/>
    </location>
</feature>
<name>A0A315E869_9BURK</name>
<dbReference type="InterPro" id="IPR021333">
    <property type="entry name" value="DUF2946"/>
</dbReference>
<reference evidence="2 3" key="1">
    <citation type="submission" date="2017-04" db="EMBL/GenBank/DDBJ databases">
        <title>Unexpected and diverse lifestyles within the genus Limnohabitans.</title>
        <authorList>
            <person name="Kasalicky V."/>
            <person name="Mehrshad M."/>
            <person name="Andrei S.-A."/>
            <person name="Salcher M."/>
            <person name="Kratochvilova H."/>
            <person name="Simek K."/>
            <person name="Ghai R."/>
        </authorList>
    </citation>
    <scope>NUCLEOTIDE SEQUENCE [LARGE SCALE GENOMIC DNA]</scope>
    <source>
        <strain evidence="2 3">II-B4</strain>
    </source>
</reference>
<evidence type="ECO:0000313" key="2">
    <source>
        <dbReference type="EMBL" id="PUE54110.1"/>
    </source>
</evidence>
<dbReference type="Proteomes" id="UP000250790">
    <property type="component" value="Unassembled WGS sequence"/>
</dbReference>
<keyword evidence="3" id="KW-1185">Reference proteome</keyword>
<keyword evidence="1" id="KW-0732">Signal</keyword>
<accession>A0A315E869</accession>
<dbReference type="OrthoDB" id="8906834at2"/>
<comment type="caution">
    <text evidence="2">The sequence shown here is derived from an EMBL/GenBank/DDBJ whole genome shotgun (WGS) entry which is preliminary data.</text>
</comment>
<gene>
    <name evidence="2" type="ORF">B9Z37_05960</name>
</gene>
<protein>
    <recommendedName>
        <fullName evidence="4">DUF2946 domain-containing protein</fullName>
    </recommendedName>
</protein>
<organism evidence="2 3">
    <name type="scientific">Limnohabitans parvus II-B4</name>
    <dbReference type="NCBI Taxonomy" id="1293052"/>
    <lineage>
        <taxon>Bacteria</taxon>
        <taxon>Pseudomonadati</taxon>
        <taxon>Pseudomonadota</taxon>
        <taxon>Betaproteobacteria</taxon>
        <taxon>Burkholderiales</taxon>
        <taxon>Comamonadaceae</taxon>
        <taxon>Limnohabitans</taxon>
    </lineage>
</organism>
<evidence type="ECO:0008006" key="4">
    <source>
        <dbReference type="Google" id="ProtNLM"/>
    </source>
</evidence>
<dbReference type="RefSeq" id="WP_108312095.1">
    <property type="nucleotide sequence ID" value="NZ_NESN01000002.1"/>
</dbReference>
<dbReference type="AlphaFoldDB" id="A0A315E869"/>
<evidence type="ECO:0000313" key="3">
    <source>
        <dbReference type="Proteomes" id="UP000250790"/>
    </source>
</evidence>
<dbReference type="Pfam" id="PF11162">
    <property type="entry name" value="DUF2946"/>
    <property type="match status" value="1"/>
</dbReference>
<sequence length="128" mass="13869">MTWTSAQLRRLSLWLLCAMLLAALAPTVSRARAWSQGSAVPWMEVCTTAGAQRTAADTPNDEAPQPGMGMLDHCALCVLASDRLAPPSPDFVWQAQPQAPPLLAQLDLRVPETVLHWTVHSRAPPVHA</sequence>